<proteinExistence type="predicted"/>
<evidence type="ECO:0000256" key="1">
    <source>
        <dbReference type="SAM" id="MobiDB-lite"/>
    </source>
</evidence>
<reference evidence="3" key="3">
    <citation type="submission" date="2025-09" db="UniProtKB">
        <authorList>
            <consortium name="Ensembl"/>
        </authorList>
    </citation>
    <scope>IDENTIFICATION</scope>
</reference>
<evidence type="ECO:0000256" key="2">
    <source>
        <dbReference type="SAM" id="Phobius"/>
    </source>
</evidence>
<feature type="region of interest" description="Disordered" evidence="1">
    <location>
        <begin position="1"/>
        <end position="24"/>
    </location>
</feature>
<reference evidence="3" key="2">
    <citation type="submission" date="2025-08" db="UniProtKB">
        <authorList>
            <consortium name="Ensembl"/>
        </authorList>
    </citation>
    <scope>IDENTIFICATION</scope>
</reference>
<feature type="transmembrane region" description="Helical" evidence="2">
    <location>
        <begin position="116"/>
        <end position="136"/>
    </location>
</feature>
<sequence>MDTEKNQPSACSQTESVSTRAASGDPRSTLRRYLLLKYVQVLLLPQGNKLLLALGALASLRAALLLSSPRVSSKASSVLLGQLAAADGLLLLHWSLGALGGLLGNLTEGLLDTHHLVSLLFLSCLSLEALLVMRHAEQSRRLRTVRCARLASAAVWALGLGELLALRAAEHRDTLGLWVPLAAPLFSICMVVAPLLATLSHCLKGALWLANTWIYYTLFCKNPPRRKSSFH</sequence>
<dbReference type="Gene3D" id="1.20.1070.10">
    <property type="entry name" value="Rhodopsin 7-helix transmembrane proteins"/>
    <property type="match status" value="1"/>
</dbReference>
<dbReference type="OrthoDB" id="8807033at2759"/>
<evidence type="ECO:0000313" key="3">
    <source>
        <dbReference type="Ensembl" id="ENSSFOP00015018215.1"/>
    </source>
</evidence>
<keyword evidence="2" id="KW-0812">Transmembrane</keyword>
<dbReference type="RefSeq" id="XP_018592757.1">
    <property type="nucleotide sequence ID" value="XM_018737241.2"/>
</dbReference>
<evidence type="ECO:0000313" key="4">
    <source>
        <dbReference type="Proteomes" id="UP000694397"/>
    </source>
</evidence>
<feature type="compositionally biased region" description="Polar residues" evidence="1">
    <location>
        <begin position="1"/>
        <end position="21"/>
    </location>
</feature>
<protein>
    <submittedName>
        <fullName evidence="3">Uncharacterized LOC108925380</fullName>
    </submittedName>
</protein>
<feature type="transmembrane region" description="Helical" evidence="2">
    <location>
        <begin position="175"/>
        <end position="197"/>
    </location>
</feature>
<dbReference type="KEGG" id="sfm:108925380"/>
<dbReference type="GeneTree" id="ENSGT01030000235435"/>
<dbReference type="GeneID" id="108925380"/>
<name>A0A8C9V2L0_SCLFO</name>
<feature type="transmembrane region" description="Helical" evidence="2">
    <location>
        <begin position="148"/>
        <end position="169"/>
    </location>
</feature>
<accession>A0A8C9V2L0</accession>
<organism evidence="3 4">
    <name type="scientific">Scleropages formosus</name>
    <name type="common">Asian bonytongue</name>
    <name type="synonym">Osteoglossum formosum</name>
    <dbReference type="NCBI Taxonomy" id="113540"/>
    <lineage>
        <taxon>Eukaryota</taxon>
        <taxon>Metazoa</taxon>
        <taxon>Chordata</taxon>
        <taxon>Craniata</taxon>
        <taxon>Vertebrata</taxon>
        <taxon>Euteleostomi</taxon>
        <taxon>Actinopterygii</taxon>
        <taxon>Neopterygii</taxon>
        <taxon>Teleostei</taxon>
        <taxon>Osteoglossocephala</taxon>
        <taxon>Osteoglossomorpha</taxon>
        <taxon>Osteoglossiformes</taxon>
        <taxon>Osteoglossidae</taxon>
        <taxon>Scleropages</taxon>
    </lineage>
</organism>
<keyword evidence="2" id="KW-0472">Membrane</keyword>
<keyword evidence="2" id="KW-1133">Transmembrane helix</keyword>
<dbReference type="Ensembl" id="ENSSFOT00015018425.2">
    <property type="protein sequence ID" value="ENSSFOP00015018215.1"/>
    <property type="gene ID" value="ENSSFOG00015011703.2"/>
</dbReference>
<feature type="transmembrane region" description="Helical" evidence="2">
    <location>
        <begin position="78"/>
        <end position="96"/>
    </location>
</feature>
<keyword evidence="4" id="KW-1185">Reference proteome</keyword>
<reference evidence="3 4" key="1">
    <citation type="submission" date="2019-04" db="EMBL/GenBank/DDBJ databases">
        <authorList>
            <consortium name="Wellcome Sanger Institute Data Sharing"/>
        </authorList>
    </citation>
    <scope>NUCLEOTIDE SEQUENCE [LARGE SCALE GENOMIC DNA]</scope>
</reference>
<dbReference type="Proteomes" id="UP000694397">
    <property type="component" value="Chromosome 13"/>
</dbReference>
<gene>
    <name evidence="3" type="primary">LOC108925380</name>
</gene>
<dbReference type="AlphaFoldDB" id="A0A8C9V2L0"/>